<gene>
    <name evidence="12" type="ORF">EGR_06944</name>
</gene>
<feature type="region of interest" description="Disordered" evidence="9">
    <location>
        <begin position="230"/>
        <end position="259"/>
    </location>
</feature>
<dbReference type="GO" id="GO:0005886">
    <property type="term" value="C:plasma membrane"/>
    <property type="evidence" value="ECO:0007669"/>
    <property type="project" value="UniProtKB-SubCell"/>
</dbReference>
<sequence>MSTNGTEVSLSNDLPRLLKCSVGVVVTFGIIFANLIIIIALLHSRKYLSRQTRIFLLNVALVDFLTGLCIVPPLTVVEISNNANSYAKFFYLYWLTVGGLLVNARVLALVVVALDRYLAICHPIRYPDLLAFSRARLSLMLSWGLAFAMALPQLVVFSTELVQQPQNTTEITHQPHDWTYTTSPVLRGILVFMFFLRFVFPLTLMLVISILAFRVAIESNEGFRNGVLKVKEPDVQSNNEEKPPKSSNHPHRRHGLAPNKITLMRIHRGNYMAEGTKDLFAQLPGTHRSLSRRTALLPNVSLGGSHSSGHPFDPSRSLSRTTSAPTHSKVQETSRENTSGTSTARKAANSDVSLNPDSERTGESENTSTESQSNQRVAWWRSTRSHTPSFGFKFPHKKLKGLGSMIPLTTLLVALLIFSLPYQILRVLKALWFPLDLPNEVFAHLFWLACTNALINPVILTFWSSACRAKVLHLISCGRFRHNQAAIKRLIIASFGTANLPYGRQVHPQMLKMTTKVKFNGPIEHLLGAFVIIQSPFCVLHDYYGATEVNWKQKSLENFSELVN</sequence>
<dbReference type="SUPFAM" id="SSF81321">
    <property type="entry name" value="Family A G protein-coupled receptor-like"/>
    <property type="match status" value="1"/>
</dbReference>
<dbReference type="AlphaFoldDB" id="W6UAU3"/>
<comment type="subcellular location">
    <subcellularLocation>
        <location evidence="1">Cell membrane</location>
        <topology evidence="1">Multi-pass membrane protein</topology>
    </subcellularLocation>
</comment>
<evidence type="ECO:0000313" key="12">
    <source>
        <dbReference type="EMBL" id="EUB58200.1"/>
    </source>
</evidence>
<evidence type="ECO:0000256" key="1">
    <source>
        <dbReference type="ARBA" id="ARBA00004651"/>
    </source>
</evidence>
<feature type="region of interest" description="Disordered" evidence="9">
    <location>
        <begin position="299"/>
        <end position="378"/>
    </location>
</feature>
<dbReference type="OMA" id="ICHPIRY"/>
<evidence type="ECO:0000256" key="6">
    <source>
        <dbReference type="ARBA" id="ARBA00023136"/>
    </source>
</evidence>
<dbReference type="PANTHER" id="PTHR24248:SF192">
    <property type="entry name" value="G-PROTEIN COUPLED RECEPTORS FAMILY 1 PROFILE DOMAIN-CONTAINING PROTEIN"/>
    <property type="match status" value="1"/>
</dbReference>
<evidence type="ECO:0000256" key="4">
    <source>
        <dbReference type="ARBA" id="ARBA00022989"/>
    </source>
</evidence>
<evidence type="ECO:0000259" key="11">
    <source>
        <dbReference type="PROSITE" id="PS50262"/>
    </source>
</evidence>
<feature type="compositionally biased region" description="Polar residues" evidence="9">
    <location>
        <begin position="336"/>
        <end position="356"/>
    </location>
</feature>
<dbReference type="PROSITE" id="PS50262">
    <property type="entry name" value="G_PROTEIN_RECEP_F1_2"/>
    <property type="match status" value="1"/>
</dbReference>
<dbReference type="Gene3D" id="1.20.1070.10">
    <property type="entry name" value="Rhodopsin 7-helix transmembrane proteins"/>
    <property type="match status" value="2"/>
</dbReference>
<dbReference type="Proteomes" id="UP000019149">
    <property type="component" value="Unassembled WGS sequence"/>
</dbReference>
<evidence type="ECO:0000256" key="8">
    <source>
        <dbReference type="ARBA" id="ARBA00023224"/>
    </source>
</evidence>
<feature type="transmembrane region" description="Helical" evidence="10">
    <location>
        <begin position="189"/>
        <end position="213"/>
    </location>
</feature>
<dbReference type="InterPro" id="IPR017452">
    <property type="entry name" value="GPCR_Rhodpsn_7TM"/>
</dbReference>
<keyword evidence="2" id="KW-1003">Cell membrane</keyword>
<keyword evidence="6 10" id="KW-0472">Membrane</keyword>
<protein>
    <submittedName>
        <fullName evidence="12">Alpha-1A adrenergic receptor</fullName>
    </submittedName>
</protein>
<evidence type="ECO:0000256" key="2">
    <source>
        <dbReference type="ARBA" id="ARBA00022475"/>
    </source>
</evidence>
<feature type="compositionally biased region" description="Low complexity" evidence="9">
    <location>
        <begin position="364"/>
        <end position="375"/>
    </location>
</feature>
<dbReference type="GO" id="GO:0004930">
    <property type="term" value="F:G protein-coupled receptor activity"/>
    <property type="evidence" value="ECO:0007669"/>
    <property type="project" value="UniProtKB-KW"/>
</dbReference>
<feature type="transmembrane region" description="Helical" evidence="10">
    <location>
        <begin position="89"/>
        <end position="114"/>
    </location>
</feature>
<evidence type="ECO:0000256" key="7">
    <source>
        <dbReference type="ARBA" id="ARBA00023170"/>
    </source>
</evidence>
<evidence type="ECO:0000256" key="9">
    <source>
        <dbReference type="SAM" id="MobiDB-lite"/>
    </source>
</evidence>
<proteinExistence type="predicted"/>
<evidence type="ECO:0000256" key="5">
    <source>
        <dbReference type="ARBA" id="ARBA00023040"/>
    </source>
</evidence>
<evidence type="ECO:0000256" key="3">
    <source>
        <dbReference type="ARBA" id="ARBA00022692"/>
    </source>
</evidence>
<dbReference type="KEGG" id="egl:EGR_06944"/>
<keyword evidence="8" id="KW-0807">Transducer</keyword>
<keyword evidence="7 12" id="KW-0675">Receptor</keyword>
<dbReference type="GeneID" id="36342659"/>
<name>W6UAU3_ECHGR</name>
<dbReference type="PANTHER" id="PTHR24248">
    <property type="entry name" value="ADRENERGIC RECEPTOR-RELATED G-PROTEIN COUPLED RECEPTOR"/>
    <property type="match status" value="1"/>
</dbReference>
<keyword evidence="4 10" id="KW-1133">Transmembrane helix</keyword>
<feature type="transmembrane region" description="Helical" evidence="10">
    <location>
        <begin position="444"/>
        <end position="463"/>
    </location>
</feature>
<feature type="transmembrane region" description="Helical" evidence="10">
    <location>
        <begin position="135"/>
        <end position="155"/>
    </location>
</feature>
<comment type="caution">
    <text evidence="12">The sequence shown here is derived from an EMBL/GenBank/DDBJ whole genome shotgun (WGS) entry which is preliminary data.</text>
</comment>
<dbReference type="Pfam" id="PF00001">
    <property type="entry name" value="7tm_1"/>
    <property type="match status" value="1"/>
</dbReference>
<evidence type="ECO:0000313" key="13">
    <source>
        <dbReference type="Proteomes" id="UP000019149"/>
    </source>
</evidence>
<feature type="transmembrane region" description="Helical" evidence="10">
    <location>
        <begin position="402"/>
        <end position="424"/>
    </location>
</feature>
<dbReference type="EMBL" id="APAU02000066">
    <property type="protein sequence ID" value="EUB58200.1"/>
    <property type="molecule type" value="Genomic_DNA"/>
</dbReference>
<feature type="domain" description="G-protein coupled receptors family 1 profile" evidence="11">
    <location>
        <begin position="33"/>
        <end position="460"/>
    </location>
</feature>
<organism evidence="12 13">
    <name type="scientific">Echinococcus granulosus</name>
    <name type="common">Hydatid tapeworm</name>
    <dbReference type="NCBI Taxonomy" id="6210"/>
    <lineage>
        <taxon>Eukaryota</taxon>
        <taxon>Metazoa</taxon>
        <taxon>Spiralia</taxon>
        <taxon>Lophotrochozoa</taxon>
        <taxon>Platyhelminthes</taxon>
        <taxon>Cestoda</taxon>
        <taxon>Eucestoda</taxon>
        <taxon>Cyclophyllidea</taxon>
        <taxon>Taeniidae</taxon>
        <taxon>Echinococcus</taxon>
        <taxon>Echinococcus granulosus group</taxon>
    </lineage>
</organism>
<feature type="compositionally biased region" description="Basic and acidic residues" evidence="9">
    <location>
        <begin position="230"/>
        <end position="244"/>
    </location>
</feature>
<keyword evidence="13" id="KW-1185">Reference proteome</keyword>
<dbReference type="STRING" id="6210.W6UAU3"/>
<reference evidence="12 13" key="1">
    <citation type="journal article" date="2013" name="Nat. Genet.">
        <title>The genome of the hydatid tapeworm Echinococcus granulosus.</title>
        <authorList>
            <person name="Zheng H."/>
            <person name="Zhang W."/>
            <person name="Zhang L."/>
            <person name="Zhang Z."/>
            <person name="Li J."/>
            <person name="Lu G."/>
            <person name="Zhu Y."/>
            <person name="Wang Y."/>
            <person name="Huang Y."/>
            <person name="Liu J."/>
            <person name="Kang H."/>
            <person name="Chen J."/>
            <person name="Wang L."/>
            <person name="Chen A."/>
            <person name="Yu S."/>
            <person name="Gao Z."/>
            <person name="Jin L."/>
            <person name="Gu W."/>
            <person name="Wang Z."/>
            <person name="Zhao L."/>
            <person name="Shi B."/>
            <person name="Wen H."/>
            <person name="Lin R."/>
            <person name="Jones M.K."/>
            <person name="Brejova B."/>
            <person name="Vinar T."/>
            <person name="Zhao G."/>
            <person name="McManus D.P."/>
            <person name="Chen Z."/>
            <person name="Zhou Y."/>
            <person name="Wang S."/>
        </authorList>
    </citation>
    <scope>NUCLEOTIDE SEQUENCE [LARGE SCALE GENOMIC DNA]</scope>
</reference>
<keyword evidence="3 10" id="KW-0812">Transmembrane</keyword>
<dbReference type="PRINTS" id="PR00237">
    <property type="entry name" value="GPCRRHODOPSN"/>
</dbReference>
<accession>W6UAU3</accession>
<dbReference type="RefSeq" id="XP_024349396.1">
    <property type="nucleotide sequence ID" value="XM_024496193.1"/>
</dbReference>
<feature type="compositionally biased region" description="Polar residues" evidence="9">
    <location>
        <begin position="316"/>
        <end position="328"/>
    </location>
</feature>
<dbReference type="OrthoDB" id="10042731at2759"/>
<keyword evidence="5" id="KW-0297">G-protein coupled receptor</keyword>
<feature type="transmembrane region" description="Helical" evidence="10">
    <location>
        <begin position="22"/>
        <end position="42"/>
    </location>
</feature>
<feature type="transmembrane region" description="Helical" evidence="10">
    <location>
        <begin position="54"/>
        <end position="77"/>
    </location>
</feature>
<evidence type="ECO:0000256" key="10">
    <source>
        <dbReference type="SAM" id="Phobius"/>
    </source>
</evidence>
<dbReference type="CTD" id="36342659"/>
<dbReference type="InterPro" id="IPR000276">
    <property type="entry name" value="GPCR_Rhodpsn"/>
</dbReference>